<reference evidence="1 2" key="1">
    <citation type="submission" date="2021-01" db="EMBL/GenBank/DDBJ databases">
        <title>Genomic Encyclopedia of Type Strains, Phase IV (KMG-IV): sequencing the most valuable type-strain genomes for metagenomic binning, comparative biology and taxonomic classification.</title>
        <authorList>
            <person name="Goeker M."/>
        </authorList>
    </citation>
    <scope>NUCLEOTIDE SEQUENCE [LARGE SCALE GENOMIC DNA]</scope>
    <source>
        <strain evidence="1 2">DSM 105482</strain>
    </source>
</reference>
<keyword evidence="2" id="KW-1185">Reference proteome</keyword>
<proteinExistence type="predicted"/>
<evidence type="ECO:0000313" key="1">
    <source>
        <dbReference type="EMBL" id="MBM7694269.1"/>
    </source>
</evidence>
<protein>
    <submittedName>
        <fullName evidence="1">Uncharacterized protein</fullName>
    </submittedName>
</protein>
<dbReference type="Proteomes" id="UP000823486">
    <property type="component" value="Unassembled WGS sequence"/>
</dbReference>
<sequence>PSRKISMDRKPIFIFCGAAVLHDWLTGALVEEHSAAYAASGCRETLDSLYFFYTLH</sequence>
<gene>
    <name evidence="1" type="ORF">JOC77_003730</name>
</gene>
<accession>A0ABS2QM67</accession>
<dbReference type="EMBL" id="JAFBFI010000021">
    <property type="protein sequence ID" value="MBM7694269.1"/>
    <property type="molecule type" value="Genomic_DNA"/>
</dbReference>
<organism evidence="1 2">
    <name type="scientific">Peribacillus deserti</name>
    <dbReference type="NCBI Taxonomy" id="673318"/>
    <lineage>
        <taxon>Bacteria</taxon>
        <taxon>Bacillati</taxon>
        <taxon>Bacillota</taxon>
        <taxon>Bacilli</taxon>
        <taxon>Bacillales</taxon>
        <taxon>Bacillaceae</taxon>
        <taxon>Peribacillus</taxon>
    </lineage>
</organism>
<evidence type="ECO:0000313" key="2">
    <source>
        <dbReference type="Proteomes" id="UP000823486"/>
    </source>
</evidence>
<feature type="non-terminal residue" evidence="1">
    <location>
        <position position="1"/>
    </location>
</feature>
<comment type="caution">
    <text evidence="1">The sequence shown here is derived from an EMBL/GenBank/DDBJ whole genome shotgun (WGS) entry which is preliminary data.</text>
</comment>
<name>A0ABS2QM67_9BACI</name>